<evidence type="ECO:0000313" key="2">
    <source>
        <dbReference type="EMBL" id="VDP42569.1"/>
    </source>
</evidence>
<organism evidence="2 3">
    <name type="scientific">Schistosoma margrebowiei</name>
    <dbReference type="NCBI Taxonomy" id="48269"/>
    <lineage>
        <taxon>Eukaryota</taxon>
        <taxon>Metazoa</taxon>
        <taxon>Spiralia</taxon>
        <taxon>Lophotrochozoa</taxon>
        <taxon>Platyhelminthes</taxon>
        <taxon>Trematoda</taxon>
        <taxon>Digenea</taxon>
        <taxon>Strigeidida</taxon>
        <taxon>Schistosomatoidea</taxon>
        <taxon>Schistosomatidae</taxon>
        <taxon>Schistosoma</taxon>
    </lineage>
</organism>
<proteinExistence type="predicted"/>
<dbReference type="Proteomes" id="UP000277204">
    <property type="component" value="Unassembled WGS sequence"/>
</dbReference>
<protein>
    <submittedName>
        <fullName evidence="2">Uncharacterized protein</fullName>
    </submittedName>
</protein>
<keyword evidence="3" id="KW-1185">Reference proteome</keyword>
<dbReference type="EMBL" id="UZAI01019067">
    <property type="protein sequence ID" value="VDP42569.1"/>
    <property type="molecule type" value="Genomic_DNA"/>
</dbReference>
<feature type="region of interest" description="Disordered" evidence="1">
    <location>
        <begin position="59"/>
        <end position="82"/>
    </location>
</feature>
<evidence type="ECO:0000256" key="1">
    <source>
        <dbReference type="SAM" id="MobiDB-lite"/>
    </source>
</evidence>
<evidence type="ECO:0000313" key="3">
    <source>
        <dbReference type="Proteomes" id="UP000277204"/>
    </source>
</evidence>
<accession>A0A183N1S1</accession>
<feature type="compositionally biased region" description="Basic and acidic residues" evidence="1">
    <location>
        <begin position="71"/>
        <end position="82"/>
    </location>
</feature>
<dbReference type="AlphaFoldDB" id="A0A183N1S1"/>
<name>A0A183N1S1_9TREM</name>
<sequence>MTVVAAATKADDWVEVENKERHNAIKEKPPPLTKIGGEKLKTNNSDRSVLFQRIKESESSEPKTCFQPGIESRKNLAETAFR</sequence>
<reference evidence="2 3" key="1">
    <citation type="submission" date="2018-11" db="EMBL/GenBank/DDBJ databases">
        <authorList>
            <consortium name="Pathogen Informatics"/>
        </authorList>
    </citation>
    <scope>NUCLEOTIDE SEQUENCE [LARGE SCALE GENOMIC DNA]</scope>
    <source>
        <strain evidence="2 3">Zambia</strain>
    </source>
</reference>
<gene>
    <name evidence="2" type="ORF">SMRZ_LOCUS22246</name>
</gene>